<keyword evidence="3" id="KW-1185">Reference proteome</keyword>
<sequence>MQYKPLPLIKPINPAKSKHDTTTKTTRTRTFPPHLTNFQKGFTLLISIWSIFVISILLNFDIITIPNCLWWCDGDTDSVMDDFPLDNYYSYAILLVPVMAWIWVVISWTGLKLFKHARGGKIKDTTGSTTSTTTES</sequence>
<accession>A0A9P8QEG7</accession>
<dbReference type="EMBL" id="JAEUBG010000593">
    <property type="protein sequence ID" value="KAH3687925.1"/>
    <property type="molecule type" value="Genomic_DNA"/>
</dbReference>
<name>A0A9P8QEG7_WICPI</name>
<dbReference type="InterPro" id="IPR029164">
    <property type="entry name" value="PIG-Y"/>
</dbReference>
<dbReference type="Proteomes" id="UP000774326">
    <property type="component" value="Unassembled WGS sequence"/>
</dbReference>
<evidence type="ECO:0000256" key="1">
    <source>
        <dbReference type="SAM" id="Phobius"/>
    </source>
</evidence>
<dbReference type="PANTHER" id="PTHR39400:SF1">
    <property type="entry name" value="PIG-P DOMAIN-CONTAINING PROTEIN"/>
    <property type="match status" value="1"/>
</dbReference>
<comment type="caution">
    <text evidence="2">The sequence shown here is derived from an EMBL/GenBank/DDBJ whole genome shotgun (WGS) entry which is preliminary data.</text>
</comment>
<feature type="transmembrane region" description="Helical" evidence="1">
    <location>
        <begin position="88"/>
        <end position="111"/>
    </location>
</feature>
<gene>
    <name evidence="2" type="ORF">WICPIJ_001081</name>
</gene>
<evidence type="ECO:0000313" key="3">
    <source>
        <dbReference type="Proteomes" id="UP000774326"/>
    </source>
</evidence>
<dbReference type="AlphaFoldDB" id="A0A9P8QEG7"/>
<keyword evidence="1" id="KW-0812">Transmembrane</keyword>
<organism evidence="2 3">
    <name type="scientific">Wickerhamomyces pijperi</name>
    <name type="common">Yeast</name>
    <name type="synonym">Pichia pijperi</name>
    <dbReference type="NCBI Taxonomy" id="599730"/>
    <lineage>
        <taxon>Eukaryota</taxon>
        <taxon>Fungi</taxon>
        <taxon>Dikarya</taxon>
        <taxon>Ascomycota</taxon>
        <taxon>Saccharomycotina</taxon>
        <taxon>Saccharomycetes</taxon>
        <taxon>Phaffomycetales</taxon>
        <taxon>Wickerhamomycetaceae</taxon>
        <taxon>Wickerhamomyces</taxon>
    </lineage>
</organism>
<dbReference type="OrthoDB" id="2157498at2759"/>
<keyword evidence="1" id="KW-1133">Transmembrane helix</keyword>
<reference evidence="2" key="2">
    <citation type="submission" date="2021-01" db="EMBL/GenBank/DDBJ databases">
        <authorList>
            <person name="Schikora-Tamarit M.A."/>
        </authorList>
    </citation>
    <scope>NUCLEOTIDE SEQUENCE</scope>
    <source>
        <strain evidence="2">CBS2887</strain>
    </source>
</reference>
<protein>
    <submittedName>
        <fullName evidence="2">Uncharacterized protein</fullName>
    </submittedName>
</protein>
<dbReference type="PANTHER" id="PTHR39400">
    <property type="entry name" value="YALI0E29227P"/>
    <property type="match status" value="1"/>
</dbReference>
<evidence type="ECO:0000313" key="2">
    <source>
        <dbReference type="EMBL" id="KAH3687925.1"/>
    </source>
</evidence>
<feature type="transmembrane region" description="Helical" evidence="1">
    <location>
        <begin position="42"/>
        <end position="60"/>
    </location>
</feature>
<proteinExistence type="predicted"/>
<dbReference type="Pfam" id="PF15159">
    <property type="entry name" value="PIG-Y"/>
    <property type="match status" value="1"/>
</dbReference>
<reference evidence="2" key="1">
    <citation type="journal article" date="2021" name="Open Biol.">
        <title>Shared evolutionary footprints suggest mitochondrial oxidative damage underlies multiple complex I losses in fungi.</title>
        <authorList>
            <person name="Schikora-Tamarit M.A."/>
            <person name="Marcet-Houben M."/>
            <person name="Nosek J."/>
            <person name="Gabaldon T."/>
        </authorList>
    </citation>
    <scope>NUCLEOTIDE SEQUENCE</scope>
    <source>
        <strain evidence="2">CBS2887</strain>
    </source>
</reference>
<keyword evidence="1" id="KW-0472">Membrane</keyword>